<proteinExistence type="inferred from homology"/>
<evidence type="ECO:0000256" key="4">
    <source>
        <dbReference type="ARBA" id="ARBA00023224"/>
    </source>
</evidence>
<dbReference type="GO" id="GO:0005886">
    <property type="term" value="C:plasma membrane"/>
    <property type="evidence" value="ECO:0007669"/>
    <property type="project" value="TreeGrafter"/>
</dbReference>
<dbReference type="CDD" id="cd11386">
    <property type="entry name" value="MCP_signal"/>
    <property type="match status" value="1"/>
</dbReference>
<comment type="subcellular location">
    <subcellularLocation>
        <location evidence="1">Membrane</location>
    </subcellularLocation>
</comment>
<evidence type="ECO:0000259" key="9">
    <source>
        <dbReference type="PROSITE" id="PS50885"/>
    </source>
</evidence>
<dbReference type="EMBL" id="CP001875">
    <property type="protein sequence ID" value="ADD78605.1"/>
    <property type="molecule type" value="Genomic_DNA"/>
</dbReference>
<feature type="transmembrane region" description="Helical" evidence="7">
    <location>
        <begin position="35"/>
        <end position="58"/>
    </location>
</feature>
<dbReference type="SMART" id="SM00283">
    <property type="entry name" value="MA"/>
    <property type="match status" value="1"/>
</dbReference>
<protein>
    <submittedName>
        <fullName evidence="10">Tcp</fullName>
    </submittedName>
</protein>
<evidence type="ECO:0000256" key="3">
    <source>
        <dbReference type="ARBA" id="ARBA00022500"/>
    </source>
</evidence>
<keyword evidence="2" id="KW-0488">Methylation</keyword>
<gene>
    <name evidence="10" type="primary">tcp</name>
    <name evidence="10" type="ordered locus">PANA_3438</name>
</gene>
<dbReference type="PROSITE" id="PS50885">
    <property type="entry name" value="HAMP"/>
    <property type="match status" value="1"/>
</dbReference>
<evidence type="ECO:0000313" key="10">
    <source>
        <dbReference type="EMBL" id="ADD78605.1"/>
    </source>
</evidence>
<keyword evidence="7" id="KW-1133">Transmembrane helix</keyword>
<evidence type="ECO:0000313" key="11">
    <source>
        <dbReference type="Proteomes" id="UP000001702"/>
    </source>
</evidence>
<evidence type="ECO:0000256" key="2">
    <source>
        <dbReference type="ARBA" id="ARBA00022481"/>
    </source>
</evidence>
<feature type="domain" description="Methyl-accepting transducer" evidence="8">
    <location>
        <begin position="230"/>
        <end position="459"/>
    </location>
</feature>
<dbReference type="AlphaFoldDB" id="D4GNQ0"/>
<dbReference type="Gene3D" id="1.10.287.950">
    <property type="entry name" value="Methyl-accepting chemotaxis protein"/>
    <property type="match status" value="1"/>
</dbReference>
<keyword evidence="11" id="KW-1185">Reference proteome</keyword>
<sequence length="510" mass="54874">MLATISREYFILAFFTSPHRGNTMNILKNFTIRRVVLWILIAAVMIIALAGAYGSFIINEIDHQASRSNSLTQQLVFLNRASLQVQANATATHADIAAQAPAEADWQRYRTALTSAPQDYPAATQERLTALEQQLSADQAPLRNEHQKLVDLFLVTLAAVTALLLFCDRYLVVHLVRPVAKLRAHFRVIAEGDLTREPEDLGRNCVGQMVPLLKEMQQSLLNTVLAIRDNASVLNFEAGDIAKGNADLSNRTATQAAALEETAASMEQLTATVRHNAENSREARELAGITAQTTQKGEQLVKTVVTAMTGLAVGAEKIRQFTATINGIAFQTNILALNAAVEAARAGEQGRGFAVVASEVRSLAQRSAEAAKEIEGLIADTVARIGEGRGAADSAGSTMEEVLQSVSSVNELISQIALASEEQSKGLSQVTIAVAEIDRVTQQNSTLVHKISASAESMNNQTETLTSVITRFTLPATSPAQFSPVTPAPAKRHIVSAPTKDDDAWVAFGR</sequence>
<dbReference type="GO" id="GO:0007165">
    <property type="term" value="P:signal transduction"/>
    <property type="evidence" value="ECO:0007669"/>
    <property type="project" value="UniProtKB-KW"/>
</dbReference>
<keyword evidence="4 6" id="KW-0807">Transducer</keyword>
<dbReference type="GO" id="GO:0006935">
    <property type="term" value="P:chemotaxis"/>
    <property type="evidence" value="ECO:0007669"/>
    <property type="project" value="UniProtKB-KW"/>
</dbReference>
<dbReference type="SMART" id="SM00304">
    <property type="entry name" value="HAMP"/>
    <property type="match status" value="1"/>
</dbReference>
<name>D4GNQ0_PANAM</name>
<keyword evidence="3" id="KW-0145">Chemotaxis</keyword>
<evidence type="ECO:0000256" key="5">
    <source>
        <dbReference type="ARBA" id="ARBA00029447"/>
    </source>
</evidence>
<keyword evidence="7" id="KW-0472">Membrane</keyword>
<keyword evidence="7" id="KW-0812">Transmembrane</keyword>
<dbReference type="FunFam" id="1.10.287.950:FF:000001">
    <property type="entry name" value="Methyl-accepting chemotaxis sensory transducer"/>
    <property type="match status" value="1"/>
</dbReference>
<reference evidence="10 11" key="1">
    <citation type="journal article" date="2010" name="J. Bacteriol.">
        <title>Genome sequence of Pantoea ananatis LMG20103, the causative agent of Eucalyptus blight and dieback.</title>
        <authorList>
            <person name="De Maayer P."/>
            <person name="Chan W.Y."/>
            <person name="Venter S.N."/>
            <person name="Toth I.K."/>
            <person name="Birch P.R."/>
            <person name="Joubert F."/>
            <person name="Coutinho T.A."/>
        </authorList>
    </citation>
    <scope>NUCLEOTIDE SEQUENCE [LARGE SCALE GENOMIC DNA]</scope>
    <source>
        <strain evidence="10 11">LMG 20103</strain>
    </source>
</reference>
<dbReference type="PANTHER" id="PTHR43531">
    <property type="entry name" value="PROTEIN ICFG"/>
    <property type="match status" value="1"/>
</dbReference>
<evidence type="ECO:0000256" key="1">
    <source>
        <dbReference type="ARBA" id="ARBA00004370"/>
    </source>
</evidence>
<dbReference type="SUPFAM" id="SSF58104">
    <property type="entry name" value="Methyl-accepting chemotaxis protein (MCP) signaling domain"/>
    <property type="match status" value="1"/>
</dbReference>
<dbReference type="InterPro" id="IPR004089">
    <property type="entry name" value="MCPsignal_dom"/>
</dbReference>
<organism evidence="10 11">
    <name type="scientific">Pantoea ananatis (strain LMG 20103)</name>
    <dbReference type="NCBI Taxonomy" id="706191"/>
    <lineage>
        <taxon>Bacteria</taxon>
        <taxon>Pseudomonadati</taxon>
        <taxon>Pseudomonadota</taxon>
        <taxon>Gammaproteobacteria</taxon>
        <taxon>Enterobacterales</taxon>
        <taxon>Erwiniaceae</taxon>
        <taxon>Pantoea</taxon>
    </lineage>
</organism>
<dbReference type="HOGENOM" id="CLU_000445_107_31_6"/>
<dbReference type="STRING" id="706191.PANA_3438"/>
<dbReference type="Proteomes" id="UP000001702">
    <property type="component" value="Chromosome"/>
</dbReference>
<dbReference type="KEGG" id="pam:PANA_3438"/>
<evidence type="ECO:0000256" key="6">
    <source>
        <dbReference type="PROSITE-ProRule" id="PRU00284"/>
    </source>
</evidence>
<accession>D4GNQ0</accession>
<feature type="domain" description="HAMP" evidence="9">
    <location>
        <begin position="173"/>
        <end position="225"/>
    </location>
</feature>
<dbReference type="Pfam" id="PF00015">
    <property type="entry name" value="MCPsignal"/>
    <property type="match status" value="1"/>
</dbReference>
<dbReference type="PANTHER" id="PTHR43531:SF14">
    <property type="entry name" value="METHYL-ACCEPTING CHEMOTAXIS PROTEIN I-RELATED"/>
    <property type="match status" value="1"/>
</dbReference>
<dbReference type="InterPro" id="IPR051310">
    <property type="entry name" value="MCP_chemotaxis"/>
</dbReference>
<evidence type="ECO:0000259" key="8">
    <source>
        <dbReference type="PROSITE" id="PS50111"/>
    </source>
</evidence>
<dbReference type="PROSITE" id="PS50111">
    <property type="entry name" value="CHEMOTAXIS_TRANSDUC_2"/>
    <property type="match status" value="1"/>
</dbReference>
<dbReference type="eggNOG" id="COG0840">
    <property type="taxonomic scope" value="Bacteria"/>
</dbReference>
<comment type="similarity">
    <text evidence="5">Belongs to the methyl-accepting chemotaxis (MCP) protein family.</text>
</comment>
<evidence type="ECO:0000256" key="7">
    <source>
        <dbReference type="SAM" id="Phobius"/>
    </source>
</evidence>
<dbReference type="InterPro" id="IPR003660">
    <property type="entry name" value="HAMP_dom"/>
</dbReference>
<dbReference type="GO" id="GO:0004888">
    <property type="term" value="F:transmembrane signaling receptor activity"/>
    <property type="evidence" value="ECO:0007669"/>
    <property type="project" value="TreeGrafter"/>
</dbReference>